<dbReference type="NCBIfam" id="TIGR01987">
    <property type="entry name" value="HI0074"/>
    <property type="match status" value="1"/>
</dbReference>
<organism evidence="1 2">
    <name type="scientific">Jutongia huaianensis</name>
    <dbReference type="NCBI Taxonomy" id="2763668"/>
    <lineage>
        <taxon>Bacteria</taxon>
        <taxon>Bacillati</taxon>
        <taxon>Bacillota</taxon>
        <taxon>Clostridia</taxon>
        <taxon>Lachnospirales</taxon>
        <taxon>Lachnospiraceae</taxon>
        <taxon>Jutongia</taxon>
    </lineage>
</organism>
<dbReference type="SUPFAM" id="SSF81593">
    <property type="entry name" value="Nucleotidyltransferase substrate binding subunit/domain"/>
    <property type="match status" value="1"/>
</dbReference>
<dbReference type="Pfam" id="PF08780">
    <property type="entry name" value="NTase_sub_bind"/>
    <property type="match status" value="1"/>
</dbReference>
<protein>
    <submittedName>
        <fullName evidence="1">Nucleotidyltransferase substrate binding protein</fullName>
    </submittedName>
</protein>
<proteinExistence type="predicted"/>
<evidence type="ECO:0000313" key="1">
    <source>
        <dbReference type="EMBL" id="MBC8561947.1"/>
    </source>
</evidence>
<name>A0ABR7N023_9FIRM</name>
<dbReference type="Gene3D" id="1.20.120.330">
    <property type="entry name" value="Nucleotidyltransferases domain 2"/>
    <property type="match status" value="1"/>
</dbReference>
<dbReference type="InterPro" id="IPR010235">
    <property type="entry name" value="HepT"/>
</dbReference>
<dbReference type="RefSeq" id="WP_249297526.1">
    <property type="nucleotide sequence ID" value="NZ_JACRSX010000003.1"/>
</dbReference>
<dbReference type="Proteomes" id="UP000606193">
    <property type="component" value="Unassembled WGS sequence"/>
</dbReference>
<comment type="caution">
    <text evidence="1">The sequence shown here is derived from an EMBL/GenBank/DDBJ whole genome shotgun (WGS) entry which is preliminary data.</text>
</comment>
<reference evidence="1 2" key="1">
    <citation type="submission" date="2020-08" db="EMBL/GenBank/DDBJ databases">
        <title>Genome public.</title>
        <authorList>
            <person name="Liu C."/>
            <person name="Sun Q."/>
        </authorList>
    </citation>
    <scope>NUCLEOTIDE SEQUENCE [LARGE SCALE GENOMIC DNA]</scope>
    <source>
        <strain evidence="1 2">NSJ-37</strain>
    </source>
</reference>
<dbReference type="EMBL" id="JACRSX010000003">
    <property type="protein sequence ID" value="MBC8561947.1"/>
    <property type="molecule type" value="Genomic_DNA"/>
</dbReference>
<keyword evidence="2" id="KW-1185">Reference proteome</keyword>
<sequence>MAEKYFNRFHSFCRSLSNLQKSKLADPKADFVLEGTIQNYNLTFDLSWKVMKDILVKQLGITDFAIGSPRAVLQAAFTNGLIRDDVWMKMLKTRNLLAYDYDGTIAERKFDIIIFGYYDAFTEFKNTVTKYYDGSQPSIDDF</sequence>
<evidence type="ECO:0000313" key="2">
    <source>
        <dbReference type="Proteomes" id="UP000606193"/>
    </source>
</evidence>
<gene>
    <name evidence="1" type="ORF">H8704_04755</name>
</gene>
<accession>A0ABR7N023</accession>